<sequence length="81" mass="8552">MEVILVVCLSPPLCFYFERQTGNACSCGNHVVCGVSSAESEAESPGRRLLSGPWTEGEIREGGGGGEEGNELPSSLLFLFS</sequence>
<evidence type="ECO:0000313" key="2">
    <source>
        <dbReference type="EMBL" id="CAJ1066873.1"/>
    </source>
</evidence>
<dbReference type="Proteomes" id="UP001178508">
    <property type="component" value="Chromosome 11"/>
</dbReference>
<dbReference type="AlphaFoldDB" id="A0AAV1G0J0"/>
<organism evidence="2 3">
    <name type="scientific">Xyrichtys novacula</name>
    <name type="common">Pearly razorfish</name>
    <name type="synonym">Hemipteronotus novacula</name>
    <dbReference type="NCBI Taxonomy" id="13765"/>
    <lineage>
        <taxon>Eukaryota</taxon>
        <taxon>Metazoa</taxon>
        <taxon>Chordata</taxon>
        <taxon>Craniata</taxon>
        <taxon>Vertebrata</taxon>
        <taxon>Euteleostomi</taxon>
        <taxon>Actinopterygii</taxon>
        <taxon>Neopterygii</taxon>
        <taxon>Teleostei</taxon>
        <taxon>Neoteleostei</taxon>
        <taxon>Acanthomorphata</taxon>
        <taxon>Eupercaria</taxon>
        <taxon>Labriformes</taxon>
        <taxon>Labridae</taxon>
        <taxon>Xyrichtys</taxon>
    </lineage>
</organism>
<evidence type="ECO:0000313" key="3">
    <source>
        <dbReference type="Proteomes" id="UP001178508"/>
    </source>
</evidence>
<protein>
    <recommendedName>
        <fullName evidence="4">Secreted protein</fullName>
    </recommendedName>
</protein>
<evidence type="ECO:0008006" key="4">
    <source>
        <dbReference type="Google" id="ProtNLM"/>
    </source>
</evidence>
<keyword evidence="3" id="KW-1185">Reference proteome</keyword>
<dbReference type="EMBL" id="OY660874">
    <property type="protein sequence ID" value="CAJ1066873.1"/>
    <property type="molecule type" value="Genomic_DNA"/>
</dbReference>
<accession>A0AAV1G0J0</accession>
<proteinExistence type="predicted"/>
<reference evidence="2" key="1">
    <citation type="submission" date="2023-08" db="EMBL/GenBank/DDBJ databases">
        <authorList>
            <person name="Alioto T."/>
            <person name="Alioto T."/>
            <person name="Gomez Garrido J."/>
        </authorList>
    </citation>
    <scope>NUCLEOTIDE SEQUENCE</scope>
</reference>
<gene>
    <name evidence="2" type="ORF">XNOV1_A015941</name>
</gene>
<name>A0AAV1G0J0_XYRNO</name>
<feature type="region of interest" description="Disordered" evidence="1">
    <location>
        <begin position="45"/>
        <end position="73"/>
    </location>
</feature>
<evidence type="ECO:0000256" key="1">
    <source>
        <dbReference type="SAM" id="MobiDB-lite"/>
    </source>
</evidence>